<dbReference type="Pfam" id="PF01554">
    <property type="entry name" value="MatE"/>
    <property type="match status" value="1"/>
</dbReference>
<accession>A0ABR7Q9P9</accession>
<keyword evidence="8" id="KW-1185">Reference proteome</keyword>
<feature type="transmembrane region" description="Helical" evidence="6">
    <location>
        <begin position="151"/>
        <end position="172"/>
    </location>
</feature>
<feature type="transmembrane region" description="Helical" evidence="6">
    <location>
        <begin position="399"/>
        <end position="421"/>
    </location>
</feature>
<feature type="transmembrane region" description="Helical" evidence="6">
    <location>
        <begin position="12"/>
        <end position="35"/>
    </location>
</feature>
<feature type="transmembrane region" description="Helical" evidence="6">
    <location>
        <begin position="47"/>
        <end position="67"/>
    </location>
</feature>
<feature type="transmembrane region" description="Helical" evidence="6">
    <location>
        <begin position="119"/>
        <end position="139"/>
    </location>
</feature>
<evidence type="ECO:0000256" key="4">
    <source>
        <dbReference type="ARBA" id="ARBA00022989"/>
    </source>
</evidence>
<feature type="transmembrane region" description="Helical" evidence="6">
    <location>
        <begin position="374"/>
        <end position="393"/>
    </location>
</feature>
<sequence>MSALKKFFKDTIIYGIAAILPRAINIGLVRLHTAAFGTEKYAVNTEYYVYAAYLNALLTYGMETAFFRFFSKEQEKGKIISTSFITLLFTTIIFLILGLSFAPEITTSLGFEKVMYVKILVWTVFLDTIVVIPFAYLRVTNRPIRFAGIKILNILFLAVLNIVFLWLIPNGFLSEGILPDALNFYIQGEPQVIYIFLANVFASLLTLILLVPNILKIKWQFDKKVLQRLLIYGMPIMIGSLAYVTNENIDKLFLGEIIGDAEMGKYSGCYKLGVFMTLYIMAFRLGAEPFFFNHAKEKNAKNNYATILKWFTILGAIFMLIVVAYIDLFAKMLISKPEFLDALAIVPIILLANLCLGIYNNLSIWYKLTDKTSYGMYISIFGAVVTIVFNLVMIDKIGFMASAWATLVAYGSMMIISYILGQKYYPVPYNLKQIGGYIIIAAILSALAFYDAFRGNYIITTALLLVFLAIVYLSERKELKRLLKKGS</sequence>
<evidence type="ECO:0000256" key="6">
    <source>
        <dbReference type="SAM" id="Phobius"/>
    </source>
</evidence>
<gene>
    <name evidence="7" type="ORF">H2O64_11455</name>
</gene>
<organism evidence="7 8">
    <name type="scientific">Kordia aestuariivivens</name>
    <dbReference type="NCBI Taxonomy" id="2759037"/>
    <lineage>
        <taxon>Bacteria</taxon>
        <taxon>Pseudomonadati</taxon>
        <taxon>Bacteroidota</taxon>
        <taxon>Flavobacteriia</taxon>
        <taxon>Flavobacteriales</taxon>
        <taxon>Flavobacteriaceae</taxon>
        <taxon>Kordia</taxon>
    </lineage>
</organism>
<evidence type="ECO:0000256" key="1">
    <source>
        <dbReference type="ARBA" id="ARBA00004651"/>
    </source>
</evidence>
<dbReference type="RefSeq" id="WP_187562343.1">
    <property type="nucleotide sequence ID" value="NZ_JACGWS010000006.1"/>
</dbReference>
<reference evidence="7 8" key="1">
    <citation type="submission" date="2020-07" db="EMBL/GenBank/DDBJ databases">
        <title>Description of Kordia aestuariivivens sp. nov., isolated from a tidal flat.</title>
        <authorList>
            <person name="Park S."/>
            <person name="Yoon J.-H."/>
        </authorList>
    </citation>
    <scope>NUCLEOTIDE SEQUENCE [LARGE SCALE GENOMIC DNA]</scope>
    <source>
        <strain evidence="7 8">YSTF-M3</strain>
    </source>
</reference>
<evidence type="ECO:0000256" key="3">
    <source>
        <dbReference type="ARBA" id="ARBA00022692"/>
    </source>
</evidence>
<feature type="transmembrane region" description="Helical" evidence="6">
    <location>
        <begin position="270"/>
        <end position="287"/>
    </location>
</feature>
<feature type="transmembrane region" description="Helical" evidence="6">
    <location>
        <begin position="433"/>
        <end position="450"/>
    </location>
</feature>
<evidence type="ECO:0000313" key="8">
    <source>
        <dbReference type="Proteomes" id="UP000619238"/>
    </source>
</evidence>
<evidence type="ECO:0000256" key="2">
    <source>
        <dbReference type="ARBA" id="ARBA00022475"/>
    </source>
</evidence>
<evidence type="ECO:0000313" key="7">
    <source>
        <dbReference type="EMBL" id="MBC8755294.1"/>
    </source>
</evidence>
<keyword evidence="3 6" id="KW-0812">Transmembrane</keyword>
<name>A0ABR7Q9P9_9FLAO</name>
<feature type="transmembrane region" description="Helical" evidence="6">
    <location>
        <begin position="79"/>
        <end position="99"/>
    </location>
</feature>
<protein>
    <submittedName>
        <fullName evidence="7">Oligosaccharide flippase family protein</fullName>
    </submittedName>
</protein>
<feature type="transmembrane region" description="Helical" evidence="6">
    <location>
        <begin position="456"/>
        <end position="474"/>
    </location>
</feature>
<comment type="subcellular location">
    <subcellularLocation>
        <location evidence="1">Cell membrane</location>
        <topology evidence="1">Multi-pass membrane protein</topology>
    </subcellularLocation>
</comment>
<feature type="transmembrane region" description="Helical" evidence="6">
    <location>
        <begin position="342"/>
        <end position="362"/>
    </location>
</feature>
<comment type="caution">
    <text evidence="7">The sequence shown here is derived from an EMBL/GenBank/DDBJ whole genome shotgun (WGS) entry which is preliminary data.</text>
</comment>
<keyword evidence="5 6" id="KW-0472">Membrane</keyword>
<proteinExistence type="predicted"/>
<feature type="transmembrane region" description="Helical" evidence="6">
    <location>
        <begin position="225"/>
        <end position="244"/>
    </location>
</feature>
<keyword evidence="4 6" id="KW-1133">Transmembrane helix</keyword>
<feature type="transmembrane region" description="Helical" evidence="6">
    <location>
        <begin position="307"/>
        <end position="330"/>
    </location>
</feature>
<dbReference type="PANTHER" id="PTHR30250">
    <property type="entry name" value="PST FAMILY PREDICTED COLANIC ACID TRANSPORTER"/>
    <property type="match status" value="1"/>
</dbReference>
<dbReference type="EMBL" id="JACGWS010000006">
    <property type="protein sequence ID" value="MBC8755294.1"/>
    <property type="molecule type" value="Genomic_DNA"/>
</dbReference>
<dbReference type="InterPro" id="IPR050833">
    <property type="entry name" value="Poly_Biosynth_Transport"/>
</dbReference>
<dbReference type="PANTHER" id="PTHR30250:SF11">
    <property type="entry name" value="O-ANTIGEN TRANSPORTER-RELATED"/>
    <property type="match status" value="1"/>
</dbReference>
<feature type="transmembrane region" description="Helical" evidence="6">
    <location>
        <begin position="192"/>
        <end position="213"/>
    </location>
</feature>
<dbReference type="InterPro" id="IPR002528">
    <property type="entry name" value="MATE_fam"/>
</dbReference>
<evidence type="ECO:0000256" key="5">
    <source>
        <dbReference type="ARBA" id="ARBA00023136"/>
    </source>
</evidence>
<dbReference type="Proteomes" id="UP000619238">
    <property type="component" value="Unassembled WGS sequence"/>
</dbReference>
<keyword evidence="2" id="KW-1003">Cell membrane</keyword>